<dbReference type="Proteomes" id="UP000308267">
    <property type="component" value="Unassembled WGS sequence"/>
</dbReference>
<dbReference type="EMBL" id="SJOL01013076">
    <property type="protein sequence ID" value="TGZ37157.1"/>
    <property type="molecule type" value="Genomic_DNA"/>
</dbReference>
<protein>
    <submittedName>
        <fullName evidence="2">Uncharacterized protein</fullName>
    </submittedName>
</protein>
<proteinExistence type="predicted"/>
<accession>A0A4S2JQR1</accession>
<dbReference type="OrthoDB" id="10332503at2759"/>
<comment type="caution">
    <text evidence="2">The sequence shown here is derived from an EMBL/GenBank/DDBJ whole genome shotgun (WGS) entry which is preliminary data.</text>
</comment>
<feature type="region of interest" description="Disordered" evidence="1">
    <location>
        <begin position="368"/>
        <end position="410"/>
    </location>
</feature>
<evidence type="ECO:0000256" key="1">
    <source>
        <dbReference type="SAM" id="MobiDB-lite"/>
    </source>
</evidence>
<reference evidence="2 3" key="1">
    <citation type="journal article" date="2019" name="BMC Genomics">
        <title>New insights from Opisthorchis felineus genome: update on genomics of the epidemiologically important liver flukes.</title>
        <authorList>
            <person name="Ershov N.I."/>
            <person name="Mordvinov V.A."/>
            <person name="Prokhortchouk E.B."/>
            <person name="Pakharukova M.Y."/>
            <person name="Gunbin K.V."/>
            <person name="Ustyantsev K."/>
            <person name="Genaev M.A."/>
            <person name="Blinov A.G."/>
            <person name="Mazur A."/>
            <person name="Boulygina E."/>
            <person name="Tsygankova S."/>
            <person name="Khrameeva E."/>
            <person name="Chekanov N."/>
            <person name="Fan G."/>
            <person name="Xiao A."/>
            <person name="Zhang H."/>
            <person name="Xu X."/>
            <person name="Yang H."/>
            <person name="Solovyev V."/>
            <person name="Lee S.M."/>
            <person name="Liu X."/>
            <person name="Afonnikov D.A."/>
            <person name="Skryabin K.G."/>
        </authorList>
    </citation>
    <scope>NUCLEOTIDE SEQUENCE [LARGE SCALE GENOMIC DNA]</scope>
    <source>
        <strain evidence="2">AK-0245</strain>
        <tissue evidence="2">Whole organism</tissue>
    </source>
</reference>
<feature type="region of interest" description="Disordered" evidence="1">
    <location>
        <begin position="153"/>
        <end position="216"/>
    </location>
</feature>
<sequence>MREFYSLMEMGSTLLSERKLPRFSVSANFLKHFTESCERDHPEFAKRPMHQNVKETKMHAPAVLPNHPTTYSNGYVLDASNTNGVSTTSSANSPKRQLNQSSTASECSLTSAVLRSKQSSTESQVEELVLLCWEPQQQGELGDIYEAVEPANNSLGKRDSDAKSPSADQLSSDPHSSDRGLEENCVSDNCLPKSTDHESEEDQSEVEQMTSNTDRCRRMDEMVGELTQKMFQVRIGNAQLLSNLEESLYILSNLSKFVNAKSQIKRDKGVQSEMTSFPTSKICKNMPDDISLQTKQTTDDSGTYVYLESPHLYPTPYGGQLGIPTSRSLHDSLSQNTVRSHDNKTSTSNTALHKTNRKLPLVFGSNLFRATSKDRRPDPGGAFRQHSFRQSCRSQDPKLKADKFSLNRSG</sequence>
<feature type="compositionally biased region" description="Basic and acidic residues" evidence="1">
    <location>
        <begin position="395"/>
        <end position="410"/>
    </location>
</feature>
<feature type="region of interest" description="Disordered" evidence="1">
    <location>
        <begin position="326"/>
        <end position="356"/>
    </location>
</feature>
<feature type="region of interest" description="Disordered" evidence="1">
    <location>
        <begin position="83"/>
        <end position="107"/>
    </location>
</feature>
<dbReference type="AlphaFoldDB" id="A0A4S2JQR1"/>
<evidence type="ECO:0000313" key="2">
    <source>
        <dbReference type="EMBL" id="TGZ37157.1"/>
    </source>
</evidence>
<gene>
    <name evidence="2" type="ORF">CRM22_011350</name>
</gene>
<feature type="compositionally biased region" description="Polar residues" evidence="1">
    <location>
        <begin position="326"/>
        <end position="338"/>
    </location>
</feature>
<organism evidence="2 3">
    <name type="scientific">Opisthorchis felineus</name>
    <dbReference type="NCBI Taxonomy" id="147828"/>
    <lineage>
        <taxon>Eukaryota</taxon>
        <taxon>Metazoa</taxon>
        <taxon>Spiralia</taxon>
        <taxon>Lophotrochozoa</taxon>
        <taxon>Platyhelminthes</taxon>
        <taxon>Trematoda</taxon>
        <taxon>Digenea</taxon>
        <taxon>Opisthorchiida</taxon>
        <taxon>Opisthorchiata</taxon>
        <taxon>Opisthorchiidae</taxon>
        <taxon>Opisthorchis</taxon>
    </lineage>
</organism>
<evidence type="ECO:0000313" key="3">
    <source>
        <dbReference type="Proteomes" id="UP000308267"/>
    </source>
</evidence>
<keyword evidence="3" id="KW-1185">Reference proteome</keyword>
<name>A0A4S2JQR1_OPIFE</name>